<feature type="compositionally biased region" description="Acidic residues" evidence="1">
    <location>
        <begin position="62"/>
        <end position="88"/>
    </location>
</feature>
<dbReference type="EMBL" id="ACEC01000033">
    <property type="protein sequence ID" value="EEG31479.1"/>
    <property type="molecule type" value="Genomic_DNA"/>
</dbReference>
<feature type="transmembrane region" description="Helical" evidence="2">
    <location>
        <begin position="6"/>
        <end position="24"/>
    </location>
</feature>
<gene>
    <name evidence="3" type="ORF">CLOSTMETH_00871</name>
</gene>
<protein>
    <submittedName>
        <fullName evidence="3">Uncharacterized protein</fullName>
    </submittedName>
</protein>
<dbReference type="HOGENOM" id="CLU_2463645_0_0_9"/>
<proteinExistence type="predicted"/>
<feature type="region of interest" description="Disordered" evidence="1">
    <location>
        <begin position="55"/>
        <end position="88"/>
    </location>
</feature>
<keyword evidence="4" id="KW-1185">Reference proteome</keyword>
<accession>C0EAL4</accession>
<name>C0EAL4_9FIRM</name>
<evidence type="ECO:0000256" key="2">
    <source>
        <dbReference type="SAM" id="Phobius"/>
    </source>
</evidence>
<keyword evidence="2" id="KW-0472">Membrane</keyword>
<reference evidence="3 4" key="2">
    <citation type="submission" date="2009-02" db="EMBL/GenBank/DDBJ databases">
        <title>Draft genome sequence of Clostridium methylpentosum (DSM 5476).</title>
        <authorList>
            <person name="Sudarsanam P."/>
            <person name="Ley R."/>
            <person name="Guruge J."/>
            <person name="Turnbaugh P.J."/>
            <person name="Mahowald M."/>
            <person name="Liep D."/>
            <person name="Gordon J."/>
        </authorList>
    </citation>
    <scope>NUCLEOTIDE SEQUENCE [LARGE SCALE GENOMIC DNA]</scope>
    <source>
        <strain evidence="3 4">DSM 5476</strain>
    </source>
</reference>
<dbReference type="Proteomes" id="UP000003340">
    <property type="component" value="Unassembled WGS sequence"/>
</dbReference>
<evidence type="ECO:0000313" key="4">
    <source>
        <dbReference type="Proteomes" id="UP000003340"/>
    </source>
</evidence>
<reference evidence="3 4" key="1">
    <citation type="submission" date="2009-01" db="EMBL/GenBank/DDBJ databases">
        <authorList>
            <person name="Fulton L."/>
            <person name="Clifton S."/>
            <person name="Fulton B."/>
            <person name="Xu J."/>
            <person name="Minx P."/>
            <person name="Pepin K.H."/>
            <person name="Johnson M."/>
            <person name="Bhonagiri V."/>
            <person name="Nash W.E."/>
            <person name="Mardis E.R."/>
            <person name="Wilson R.K."/>
        </authorList>
    </citation>
    <scope>NUCLEOTIDE SEQUENCE [LARGE SCALE GENOMIC DNA]</scope>
    <source>
        <strain evidence="3 4">DSM 5476</strain>
    </source>
</reference>
<evidence type="ECO:0000256" key="1">
    <source>
        <dbReference type="SAM" id="MobiDB-lite"/>
    </source>
</evidence>
<comment type="caution">
    <text evidence="3">The sequence shown here is derived from an EMBL/GenBank/DDBJ whole genome shotgun (WGS) entry which is preliminary data.</text>
</comment>
<organism evidence="3 4">
    <name type="scientific">[Clostridium] methylpentosum DSM 5476</name>
    <dbReference type="NCBI Taxonomy" id="537013"/>
    <lineage>
        <taxon>Bacteria</taxon>
        <taxon>Bacillati</taxon>
        <taxon>Bacillota</taxon>
        <taxon>Clostridia</taxon>
        <taxon>Eubacteriales</taxon>
        <taxon>Oscillospiraceae</taxon>
        <taxon>Oscillospiraceae incertae sedis</taxon>
    </lineage>
</organism>
<keyword evidence="2" id="KW-0812">Transmembrane</keyword>
<dbReference type="STRING" id="537013.CLOSTMETH_00871"/>
<dbReference type="AlphaFoldDB" id="C0EAL4"/>
<evidence type="ECO:0000313" key="3">
    <source>
        <dbReference type="EMBL" id="EEG31479.1"/>
    </source>
</evidence>
<sequence>MKKGLIASIIVFVAAAAGIILAVAKFMKRGSKKLSEDLDYNDDAYLEDDYDSEDIAAMAGPEIDEPVASEETDAAEPAEVSADDEDKA</sequence>
<keyword evidence="2" id="KW-1133">Transmembrane helix</keyword>